<evidence type="ECO:0000256" key="1">
    <source>
        <dbReference type="SAM" id="Phobius"/>
    </source>
</evidence>
<accession>A0A644V5V6</accession>
<protein>
    <submittedName>
        <fullName evidence="2">Uncharacterized protein</fullName>
    </submittedName>
</protein>
<reference evidence="2" key="1">
    <citation type="submission" date="2019-08" db="EMBL/GenBank/DDBJ databases">
        <authorList>
            <person name="Kucharzyk K."/>
            <person name="Murdoch R.W."/>
            <person name="Higgins S."/>
            <person name="Loffler F."/>
        </authorList>
    </citation>
    <scope>NUCLEOTIDE SEQUENCE</scope>
</reference>
<name>A0A644V5V6_9ZZZZ</name>
<dbReference type="EMBL" id="VSSQ01000226">
    <property type="protein sequence ID" value="MPL86706.1"/>
    <property type="molecule type" value="Genomic_DNA"/>
</dbReference>
<dbReference type="AlphaFoldDB" id="A0A644V5V6"/>
<organism evidence="2">
    <name type="scientific">bioreactor metagenome</name>
    <dbReference type="NCBI Taxonomy" id="1076179"/>
    <lineage>
        <taxon>unclassified sequences</taxon>
        <taxon>metagenomes</taxon>
        <taxon>ecological metagenomes</taxon>
    </lineage>
</organism>
<feature type="transmembrane region" description="Helical" evidence="1">
    <location>
        <begin position="37"/>
        <end position="59"/>
    </location>
</feature>
<comment type="caution">
    <text evidence="2">The sequence shown here is derived from an EMBL/GenBank/DDBJ whole genome shotgun (WGS) entry which is preliminary data.</text>
</comment>
<keyword evidence="1" id="KW-0812">Transmembrane</keyword>
<keyword evidence="1" id="KW-0472">Membrane</keyword>
<keyword evidence="1" id="KW-1133">Transmembrane helix</keyword>
<proteinExistence type="predicted"/>
<gene>
    <name evidence="2" type="ORF">SDC9_32692</name>
</gene>
<sequence length="258" mass="27429">MKLKASLISSVYFAPAVLFLAAVLTFTAYIFTNRGDMTSALLLLAGFMLFITGILLLTLADRRPLPVKLTEMLPVAGSLDLAAVFADLGVTSSTIHRYLPSDECIQINPVTGGKIPEILTDLTFVSADNWNGVQYRALGSPLLSQLKREDNLVIPTGSIDRIGTCIAEVMNDTLSLAEKVTIKTTDTSVVITLEEFAMKKTCAALQAQSPRCCTMVGCPVCSLMASILSEGSGRDVESTSAVLDGSALTVSFALLPAK</sequence>
<evidence type="ECO:0000313" key="2">
    <source>
        <dbReference type="EMBL" id="MPL86706.1"/>
    </source>
</evidence>
<feature type="transmembrane region" description="Helical" evidence="1">
    <location>
        <begin position="12"/>
        <end position="31"/>
    </location>
</feature>